<dbReference type="PROSITE" id="PS51257">
    <property type="entry name" value="PROKAR_LIPOPROTEIN"/>
    <property type="match status" value="1"/>
</dbReference>
<protein>
    <submittedName>
        <fullName evidence="3">Beta-lactamase family protein</fullName>
    </submittedName>
</protein>
<dbReference type="EMBL" id="SZUA01000001">
    <property type="protein sequence ID" value="TKR32791.1"/>
    <property type="molecule type" value="Genomic_DNA"/>
</dbReference>
<dbReference type="AlphaFoldDB" id="A0A4U5JVW7"/>
<dbReference type="SUPFAM" id="SSF56601">
    <property type="entry name" value="beta-lactamase/transpeptidase-like"/>
    <property type="match status" value="1"/>
</dbReference>
<dbReference type="RefSeq" id="WP_137265000.1">
    <property type="nucleotide sequence ID" value="NZ_SZUA01000001.1"/>
</dbReference>
<dbReference type="PANTHER" id="PTHR46825:SF9">
    <property type="entry name" value="BETA-LACTAMASE-RELATED DOMAIN-CONTAINING PROTEIN"/>
    <property type="match status" value="1"/>
</dbReference>
<accession>A0A4U5JVW7</accession>
<dbReference type="Gene3D" id="3.40.710.10">
    <property type="entry name" value="DD-peptidase/beta-lactamase superfamily"/>
    <property type="match status" value="1"/>
</dbReference>
<sequence length="543" mass="59219">MTKANRIIAFLSLFAAGACAAQEPATAAKIAAIFANADSGDAPGYAVAVALDGKVVFEKTYGLASVEYGAPFTPSTPFNTASLSKQFAGLAVSILVQQGKVGLDDDIRKYLPELPQYAEGKVTVRQLLHHTSGIRDCYAVLVAAGWRWDDAFTADDCMRTAIAQKGLAFAPGTRYAYSNTEYRLLQAIVAAAGGQPFPQWTKENIFRPIGMDSTYFVDDYSKIVRNAAMPYSRGGGVFRRDLQQDSGVYMLSTLRDLTRWAIHFDRRLAAKDPVYLRMTEPGALADGGKVPYGFGLMLDKDRGLDIVFHTGAWGGYRANIRLYPARHLSVVALNNAGDNDMNPKKVPQVAALFLGEGAGPPGKAASLRDVPTVKPAPALLRGYAGLYRWKDDAIVISVEGDRLMSQYLGEEKVPAEAKSDTEFWVPAYRAPIYFSKKNGAPVLVFRSGEGEQVEPFVPGALEAYAGTYYNDDLAAQYRVEAKDGKLSMRHFRRGDAVLTPHPAYSDRFTGDMGTVQFVEDGGEVVGFDFVGENLGRLRFAKKR</sequence>
<comment type="caution">
    <text evidence="3">The sequence shown here is derived from an EMBL/GenBank/DDBJ whole genome shotgun (WGS) entry which is preliminary data.</text>
</comment>
<feature type="chain" id="PRO_5020375140" evidence="1">
    <location>
        <begin position="21"/>
        <end position="543"/>
    </location>
</feature>
<proteinExistence type="predicted"/>
<organism evidence="3 4">
    <name type="scientific">Luteimonas gilva</name>
    <dbReference type="NCBI Taxonomy" id="2572684"/>
    <lineage>
        <taxon>Bacteria</taxon>
        <taxon>Pseudomonadati</taxon>
        <taxon>Pseudomonadota</taxon>
        <taxon>Gammaproteobacteria</taxon>
        <taxon>Lysobacterales</taxon>
        <taxon>Lysobacteraceae</taxon>
        <taxon>Luteimonas</taxon>
    </lineage>
</organism>
<keyword evidence="4" id="KW-1185">Reference proteome</keyword>
<dbReference type="PANTHER" id="PTHR46825">
    <property type="entry name" value="D-ALANYL-D-ALANINE-CARBOXYPEPTIDASE/ENDOPEPTIDASE AMPH"/>
    <property type="match status" value="1"/>
</dbReference>
<evidence type="ECO:0000313" key="4">
    <source>
        <dbReference type="Proteomes" id="UP000308707"/>
    </source>
</evidence>
<feature type="domain" description="Beta-lactamase-related" evidence="2">
    <location>
        <begin position="37"/>
        <end position="343"/>
    </location>
</feature>
<dbReference type="Pfam" id="PF00144">
    <property type="entry name" value="Beta-lactamase"/>
    <property type="match status" value="1"/>
</dbReference>
<evidence type="ECO:0000313" key="3">
    <source>
        <dbReference type="EMBL" id="TKR32791.1"/>
    </source>
</evidence>
<dbReference type="InterPro" id="IPR001466">
    <property type="entry name" value="Beta-lactam-related"/>
</dbReference>
<evidence type="ECO:0000259" key="2">
    <source>
        <dbReference type="Pfam" id="PF00144"/>
    </source>
</evidence>
<dbReference type="InterPro" id="IPR050491">
    <property type="entry name" value="AmpC-like"/>
</dbReference>
<gene>
    <name evidence="3" type="ORF">FCE95_00190</name>
</gene>
<feature type="signal peptide" evidence="1">
    <location>
        <begin position="1"/>
        <end position="20"/>
    </location>
</feature>
<dbReference type="InterPro" id="IPR012338">
    <property type="entry name" value="Beta-lactam/transpept-like"/>
</dbReference>
<keyword evidence="1" id="KW-0732">Signal</keyword>
<dbReference type="Proteomes" id="UP000308707">
    <property type="component" value="Unassembled WGS sequence"/>
</dbReference>
<dbReference type="OrthoDB" id="9799367at2"/>
<name>A0A4U5JVW7_9GAMM</name>
<evidence type="ECO:0000256" key="1">
    <source>
        <dbReference type="SAM" id="SignalP"/>
    </source>
</evidence>
<reference evidence="3 4" key="1">
    <citation type="submission" date="2019-04" db="EMBL/GenBank/DDBJ databases">
        <title>Reference strain of H23.</title>
        <authorList>
            <person name="Luo X."/>
        </authorList>
    </citation>
    <scope>NUCLEOTIDE SEQUENCE [LARGE SCALE GENOMIC DNA]</scope>
    <source>
        <strain evidence="3 4">H23</strain>
    </source>
</reference>